<proteinExistence type="inferred from homology"/>
<protein>
    <submittedName>
        <fullName evidence="6">Squalene-hopene cyclase</fullName>
    </submittedName>
</protein>
<evidence type="ECO:0000259" key="4">
    <source>
        <dbReference type="Pfam" id="PF13243"/>
    </source>
</evidence>
<dbReference type="Pfam" id="PF13243">
    <property type="entry name" value="SQHop_cyclase_C"/>
    <property type="match status" value="1"/>
</dbReference>
<dbReference type="NCBIfam" id="TIGR01507">
    <property type="entry name" value="hopene_cyclase"/>
    <property type="match status" value="1"/>
</dbReference>
<keyword evidence="2" id="KW-0677">Repeat</keyword>
<dbReference type="InterPro" id="IPR018333">
    <property type="entry name" value="Squalene_cyclase"/>
</dbReference>
<dbReference type="InterPro" id="IPR006400">
    <property type="entry name" value="Hopene-cyclase"/>
</dbReference>
<dbReference type="SFLD" id="SFLDG01016">
    <property type="entry name" value="Prenyltransferase_Like_2"/>
    <property type="match status" value="1"/>
</dbReference>
<dbReference type="CDD" id="cd02892">
    <property type="entry name" value="SQCY_1"/>
    <property type="match status" value="1"/>
</dbReference>
<dbReference type="NCBIfam" id="TIGR01787">
    <property type="entry name" value="squalene_cyclas"/>
    <property type="match status" value="1"/>
</dbReference>
<evidence type="ECO:0000256" key="3">
    <source>
        <dbReference type="ARBA" id="ARBA00023235"/>
    </source>
</evidence>
<comment type="similarity">
    <text evidence="1">Belongs to the terpene cyclase/mutase family.</text>
</comment>
<dbReference type="Gene3D" id="1.50.10.20">
    <property type="match status" value="2"/>
</dbReference>
<dbReference type="InterPro" id="IPR008930">
    <property type="entry name" value="Terpenoid_cyclase/PrenylTrfase"/>
</dbReference>
<dbReference type="GO" id="GO:0016866">
    <property type="term" value="F:intramolecular transferase activity"/>
    <property type="evidence" value="ECO:0007669"/>
    <property type="project" value="InterPro"/>
</dbReference>
<dbReference type="GO" id="GO:0016104">
    <property type="term" value="P:triterpenoid biosynthetic process"/>
    <property type="evidence" value="ECO:0007669"/>
    <property type="project" value="InterPro"/>
</dbReference>
<reference evidence="6" key="1">
    <citation type="submission" date="2013-08" db="EMBL/GenBank/DDBJ databases">
        <authorList>
            <person name="Mendez C."/>
            <person name="Richter M."/>
            <person name="Ferrer M."/>
            <person name="Sanchez J."/>
        </authorList>
    </citation>
    <scope>NUCLEOTIDE SEQUENCE</scope>
</reference>
<dbReference type="InterPro" id="IPR032696">
    <property type="entry name" value="SQ_cyclase_C"/>
</dbReference>
<dbReference type="AlphaFoldDB" id="T0ZXF7"/>
<gene>
    <name evidence="6" type="ORF">B1B_11729</name>
</gene>
<keyword evidence="3" id="KW-0413">Isomerase</keyword>
<organism evidence="6">
    <name type="scientific">mine drainage metagenome</name>
    <dbReference type="NCBI Taxonomy" id="410659"/>
    <lineage>
        <taxon>unclassified sequences</taxon>
        <taxon>metagenomes</taxon>
        <taxon>ecological metagenomes</taxon>
    </lineage>
</organism>
<name>T0ZXF7_9ZZZZ</name>
<evidence type="ECO:0000256" key="2">
    <source>
        <dbReference type="ARBA" id="ARBA00022737"/>
    </source>
</evidence>
<dbReference type="GO" id="GO:0005811">
    <property type="term" value="C:lipid droplet"/>
    <property type="evidence" value="ECO:0007669"/>
    <property type="project" value="InterPro"/>
</dbReference>
<reference evidence="6" key="2">
    <citation type="journal article" date="2014" name="ISME J.">
        <title>Microbial stratification in low pH oxic and suboxic macroscopic growths along an acid mine drainage.</title>
        <authorList>
            <person name="Mendez-Garcia C."/>
            <person name="Mesa V."/>
            <person name="Sprenger R.R."/>
            <person name="Richter M."/>
            <person name="Diez M.S."/>
            <person name="Solano J."/>
            <person name="Bargiela R."/>
            <person name="Golyshina O.V."/>
            <person name="Manteca A."/>
            <person name="Ramos J.L."/>
            <person name="Gallego J.R."/>
            <person name="Llorente I."/>
            <person name="Martins Dos Santos V.A."/>
            <person name="Jensen O.N."/>
            <person name="Pelaez A.I."/>
            <person name="Sanchez J."/>
            <person name="Ferrer M."/>
        </authorList>
    </citation>
    <scope>NUCLEOTIDE SEQUENCE</scope>
</reference>
<dbReference type="SUPFAM" id="SSF48239">
    <property type="entry name" value="Terpenoid cyclases/Protein prenyltransferases"/>
    <property type="match status" value="2"/>
</dbReference>
<sequence length="641" mass="72657">MSSTLIQISENDLDEALRRVIERARVALLERQKQDGHWCFELEADCTIPSEYILMMHYLGDIDHELQTKLSQYIRRRQSTSHGGWPHFTGGQFDLSSSVKAYYALKLAGDHIQEKHMERARRAILAAGGAACTNVFTRITLYLFRQVPLRAIPFIPVEIVLLPRWFPFHLSKVSYWSRTVMVPLFVLCSLRARAQNPLEIDIAELFTVPADQETDYFKIRTRLGKFFLMLDYIGRKLEPWVPPFVRNRALVQACEWICERLNGDSGLGAIFPAMVNAYEALLLLGYDPSHPYCQNARFAIQKLLVVREDEAYCQPCVSPIWDTAFAMLALESAGDTGSPCLRKAADWLKNKQITSQRGDWAIQRPKLPPGGWAFQYANAHYPDLDDTAVVAWILERSHLRAAYLDAIEKAITWTVGMQSKNGGFASFDVDNTHTYLNEIPFADHGALLDPPTSDVSAHVLGFLGRLARPELQVTLDRCLAYLRSEQEANGSWFGRWGTNYIYGTAHVLVALEEAHLDIHEEWIQRASQWLTSVQRDDGGWGESNDTYFHPECAGQGTSSTAFQTAWALLGLMATGHAQSPAAKRGVQYLLETQRPDGTWSDEDFTAPGFPRVFYLNYHGYSLYFPLWALGCYQSRLAEHGK</sequence>
<accession>T0ZXF7</accession>
<comment type="caution">
    <text evidence="6">The sequence shown here is derived from an EMBL/GenBank/DDBJ whole genome shotgun (WGS) entry which is preliminary data.</text>
</comment>
<dbReference type="EMBL" id="AUZY01007650">
    <property type="protein sequence ID" value="EQD49253.1"/>
    <property type="molecule type" value="Genomic_DNA"/>
</dbReference>
<evidence type="ECO:0000313" key="6">
    <source>
        <dbReference type="EMBL" id="EQD49253.1"/>
    </source>
</evidence>
<evidence type="ECO:0000259" key="5">
    <source>
        <dbReference type="Pfam" id="PF13249"/>
    </source>
</evidence>
<feature type="domain" description="Squalene cyclase N-terminal" evidence="5">
    <location>
        <begin position="21"/>
        <end position="308"/>
    </location>
</feature>
<dbReference type="Pfam" id="PF13249">
    <property type="entry name" value="SQHop_cyclase_N"/>
    <property type="match status" value="1"/>
</dbReference>
<evidence type="ECO:0000256" key="1">
    <source>
        <dbReference type="ARBA" id="ARBA00009755"/>
    </source>
</evidence>
<dbReference type="PANTHER" id="PTHR11764">
    <property type="entry name" value="TERPENE CYCLASE/MUTASE FAMILY MEMBER"/>
    <property type="match status" value="1"/>
</dbReference>
<dbReference type="PANTHER" id="PTHR11764:SF20">
    <property type="entry name" value="LANOSTEROL SYNTHASE"/>
    <property type="match status" value="1"/>
</dbReference>
<dbReference type="InterPro" id="IPR032697">
    <property type="entry name" value="SQ_cyclase_N"/>
</dbReference>
<feature type="domain" description="Squalene cyclase C-terminal" evidence="4">
    <location>
        <begin position="317"/>
        <end position="633"/>
    </location>
</feature>